<accession>A3LPU6</accession>
<dbReference type="PANTHER" id="PTHR22779">
    <property type="entry name" value="SD17342P"/>
    <property type="match status" value="1"/>
</dbReference>
<sequence>MRVFVSSLNVPIGYSTPDFPSLYWPIGAHQQKYQESFLYYSFDIWKFTVYWTLILFGGVYSTVGVISLAHNLFSSYRHRLPISKLSMAVNITTMALCIFIGLFRGFISSAVIGIMLGAIYKAGSLTMSTWIPLSWGCAQVLFDICTSYSTSSILL</sequence>
<dbReference type="Proteomes" id="UP000002258">
    <property type="component" value="Chromosome 2"/>
</dbReference>
<gene>
    <name evidence="7" type="ORF">PICST_40580</name>
</gene>
<dbReference type="HOGENOM" id="CLU_071343_1_0_1"/>
<dbReference type="eggNOG" id="ENOG502S0YM">
    <property type="taxonomic scope" value="Eukaryota"/>
</dbReference>
<keyword evidence="8" id="KW-1185">Reference proteome</keyword>
<dbReference type="GeneID" id="4836785"/>
<organism evidence="7 8">
    <name type="scientific">Scheffersomyces stipitis (strain ATCC 58785 / CBS 6054 / NBRC 10063 / NRRL Y-11545)</name>
    <name type="common">Yeast</name>
    <name type="synonym">Pichia stipitis</name>
    <dbReference type="NCBI Taxonomy" id="322104"/>
    <lineage>
        <taxon>Eukaryota</taxon>
        <taxon>Fungi</taxon>
        <taxon>Dikarya</taxon>
        <taxon>Ascomycota</taxon>
        <taxon>Saccharomycotina</taxon>
        <taxon>Pichiomycetes</taxon>
        <taxon>Debaryomycetaceae</taxon>
        <taxon>Scheffersomyces</taxon>
    </lineage>
</organism>
<evidence type="ECO:0000313" key="8">
    <source>
        <dbReference type="Proteomes" id="UP000002258"/>
    </source>
</evidence>
<dbReference type="RefSeq" id="XP_001382589.2">
    <property type="nucleotide sequence ID" value="XM_001382552.1"/>
</dbReference>
<dbReference type="InterPro" id="IPR019334">
    <property type="entry name" value="TMEM170A/B/YPR153W-like"/>
</dbReference>
<dbReference type="FunCoup" id="A3LPU6">
    <property type="interactions" value="7"/>
</dbReference>
<dbReference type="GO" id="GO:0071464">
    <property type="term" value="P:cellular response to hydrostatic pressure"/>
    <property type="evidence" value="ECO:0007669"/>
    <property type="project" value="EnsemblFungi"/>
</dbReference>
<feature type="transmembrane region" description="Helical" evidence="6">
    <location>
        <begin position="94"/>
        <end position="120"/>
    </location>
</feature>
<evidence type="ECO:0000256" key="2">
    <source>
        <dbReference type="ARBA" id="ARBA00006325"/>
    </source>
</evidence>
<dbReference type="Pfam" id="PF10190">
    <property type="entry name" value="Tmemb_170"/>
    <property type="match status" value="1"/>
</dbReference>
<keyword evidence="5 6" id="KW-0472">Membrane</keyword>
<dbReference type="EMBL" id="CP000496">
    <property type="protein sequence ID" value="ABN64560.2"/>
    <property type="molecule type" value="Genomic_DNA"/>
</dbReference>
<dbReference type="GO" id="GO:0005789">
    <property type="term" value="C:endoplasmic reticulum membrane"/>
    <property type="evidence" value="ECO:0007669"/>
    <property type="project" value="EnsemblFungi"/>
</dbReference>
<feature type="transmembrane region" description="Helical" evidence="6">
    <location>
        <begin position="49"/>
        <end position="73"/>
    </location>
</feature>
<evidence type="ECO:0000256" key="6">
    <source>
        <dbReference type="SAM" id="Phobius"/>
    </source>
</evidence>
<dbReference type="KEGG" id="pic:PICST_40580"/>
<evidence type="ECO:0000313" key="7">
    <source>
        <dbReference type="EMBL" id="ABN64560.2"/>
    </source>
</evidence>
<evidence type="ECO:0000256" key="1">
    <source>
        <dbReference type="ARBA" id="ARBA00004141"/>
    </source>
</evidence>
<reference evidence="7 8" key="1">
    <citation type="journal article" date="2007" name="Nat. Biotechnol.">
        <title>Genome sequence of the lignocellulose-bioconverting and xylose-fermenting yeast Pichia stipitis.</title>
        <authorList>
            <person name="Jeffries T.W."/>
            <person name="Grigoriev I.V."/>
            <person name="Grimwood J."/>
            <person name="Laplaza J.M."/>
            <person name="Aerts A."/>
            <person name="Salamov A."/>
            <person name="Schmutz J."/>
            <person name="Lindquist E."/>
            <person name="Dehal P."/>
            <person name="Shapiro H."/>
            <person name="Jin Y.S."/>
            <person name="Passoth V."/>
            <person name="Richardson P.M."/>
        </authorList>
    </citation>
    <scope>NUCLEOTIDE SEQUENCE [LARGE SCALE GENOMIC DNA]</scope>
    <source>
        <strain evidence="8">ATCC 58785 / CBS 6054 / NBRC 10063 / NRRL Y-11545</strain>
    </source>
</reference>
<keyword evidence="4 6" id="KW-1133">Transmembrane helix</keyword>
<dbReference type="OMA" id="FPMQGGL"/>
<proteinExistence type="inferred from homology"/>
<keyword evidence="3 6" id="KW-0812">Transmembrane</keyword>
<evidence type="ECO:0000256" key="5">
    <source>
        <dbReference type="ARBA" id="ARBA00023136"/>
    </source>
</evidence>
<evidence type="ECO:0000256" key="3">
    <source>
        <dbReference type="ARBA" id="ARBA00022692"/>
    </source>
</evidence>
<dbReference type="AlphaFoldDB" id="A3LPU6"/>
<name>A3LPU6_PICST</name>
<dbReference type="InParanoid" id="A3LPU6"/>
<comment type="subcellular location">
    <subcellularLocation>
        <location evidence="1">Membrane</location>
        <topology evidence="1">Multi-pass membrane protein</topology>
    </subcellularLocation>
</comment>
<protein>
    <submittedName>
        <fullName evidence="7">Uncharacterized protein</fullName>
    </submittedName>
</protein>
<dbReference type="STRING" id="322104.A3LPU6"/>
<dbReference type="OrthoDB" id="2131401at2759"/>
<dbReference type="PANTHER" id="PTHR22779:SF6">
    <property type="entry name" value="SD17342P"/>
    <property type="match status" value="1"/>
</dbReference>
<comment type="similarity">
    <text evidence="2">Belongs to the TMEM170 family.</text>
</comment>
<evidence type="ECO:0000256" key="4">
    <source>
        <dbReference type="ARBA" id="ARBA00022989"/>
    </source>
</evidence>